<protein>
    <submittedName>
        <fullName evidence="2">Uncharacterized protein</fullName>
    </submittedName>
</protein>
<feature type="compositionally biased region" description="Basic and acidic residues" evidence="1">
    <location>
        <begin position="12"/>
        <end position="52"/>
    </location>
</feature>
<keyword evidence="3" id="KW-1185">Reference proteome</keyword>
<evidence type="ECO:0000313" key="3">
    <source>
        <dbReference type="Proteomes" id="UP000037109"/>
    </source>
</evidence>
<reference evidence="3" key="1">
    <citation type="submission" date="2015-07" db="EMBL/GenBank/DDBJ databases">
        <title>Fjat-10036 dsm4.</title>
        <authorList>
            <person name="Liu B."/>
            <person name="Wang J."/>
            <person name="Zhu Y."/>
            <person name="Liu G."/>
            <person name="Chen Q."/>
            <person name="Chen Z."/>
            <person name="Lan J."/>
            <person name="Che J."/>
            <person name="Ge C."/>
            <person name="Shi H."/>
            <person name="Pan Z."/>
            <person name="Liu X."/>
        </authorList>
    </citation>
    <scope>NUCLEOTIDE SEQUENCE [LARGE SCALE GENOMIC DNA]</scope>
    <source>
        <strain evidence="3">DSM 4</strain>
    </source>
</reference>
<evidence type="ECO:0000313" key="2">
    <source>
        <dbReference type="EMBL" id="KON89369.1"/>
    </source>
</evidence>
<accession>A0A0M0GHN4</accession>
<dbReference type="Proteomes" id="UP000037109">
    <property type="component" value="Unassembled WGS sequence"/>
</dbReference>
<dbReference type="RefSeq" id="WP_053436737.1">
    <property type="nucleotide sequence ID" value="NZ_LGUF01000007.1"/>
</dbReference>
<organism evidence="2 3">
    <name type="scientific">Sporosarcina globispora</name>
    <name type="common">Bacillus globisporus</name>
    <dbReference type="NCBI Taxonomy" id="1459"/>
    <lineage>
        <taxon>Bacteria</taxon>
        <taxon>Bacillati</taxon>
        <taxon>Bacillota</taxon>
        <taxon>Bacilli</taxon>
        <taxon>Bacillales</taxon>
        <taxon>Caryophanaceae</taxon>
        <taxon>Sporosarcina</taxon>
    </lineage>
</organism>
<dbReference type="EMBL" id="LGUF01000007">
    <property type="protein sequence ID" value="KON89369.1"/>
    <property type="molecule type" value="Genomic_DNA"/>
</dbReference>
<name>A0A0M0GHN4_SPOGL</name>
<dbReference type="OrthoDB" id="2454814at2"/>
<dbReference type="AlphaFoldDB" id="A0A0M0GHN4"/>
<sequence>MADKNIQGGKMDNPEQYKTEKESLFDKHESERNVDPLPVEDLRQEKAEEKNGSKIKNSSSTEEKYKADFETIKKKKLFGEKYDDGTST</sequence>
<comment type="caution">
    <text evidence="2">The sequence shown here is derived from an EMBL/GenBank/DDBJ whole genome shotgun (WGS) entry which is preliminary data.</text>
</comment>
<feature type="region of interest" description="Disordered" evidence="1">
    <location>
        <begin position="1"/>
        <end position="65"/>
    </location>
</feature>
<dbReference type="PATRIC" id="fig|1459.3.peg.5039"/>
<gene>
    <name evidence="2" type="ORF">AF332_22855</name>
</gene>
<evidence type="ECO:0000256" key="1">
    <source>
        <dbReference type="SAM" id="MobiDB-lite"/>
    </source>
</evidence>
<proteinExistence type="predicted"/>